<keyword evidence="1" id="KW-0472">Membrane</keyword>
<dbReference type="RefSeq" id="WP_048167278.1">
    <property type="nucleotide sequence ID" value="NZ_CP009501.1"/>
</dbReference>
<feature type="transmembrane region" description="Helical" evidence="1">
    <location>
        <begin position="12"/>
        <end position="37"/>
    </location>
</feature>
<dbReference type="InterPro" id="IPR020846">
    <property type="entry name" value="MFS_dom"/>
</dbReference>
<feature type="transmembrane region" description="Helical" evidence="1">
    <location>
        <begin position="101"/>
        <end position="126"/>
    </location>
</feature>
<feature type="transmembrane region" description="Helical" evidence="1">
    <location>
        <begin position="215"/>
        <end position="236"/>
    </location>
</feature>
<feature type="transmembrane region" description="Helical" evidence="1">
    <location>
        <begin position="79"/>
        <end position="95"/>
    </location>
</feature>
<gene>
    <name evidence="3" type="ORF">MSTHT_1462</name>
</gene>
<dbReference type="InterPro" id="IPR036259">
    <property type="entry name" value="MFS_trans_sf"/>
</dbReference>
<evidence type="ECO:0000259" key="2">
    <source>
        <dbReference type="PROSITE" id="PS50850"/>
    </source>
</evidence>
<dbReference type="PATRIC" id="fig|523844.20.peg.1833"/>
<dbReference type="PANTHER" id="PTHR23531">
    <property type="entry name" value="QUINOLENE RESISTANCE PROTEIN NORA"/>
    <property type="match status" value="1"/>
</dbReference>
<dbReference type="HOGENOM" id="CLU_001265_10_13_2"/>
<dbReference type="Proteomes" id="UP000066529">
    <property type="component" value="Chromosome"/>
</dbReference>
<feature type="transmembrane region" description="Helical" evidence="1">
    <location>
        <begin position="248"/>
        <end position="267"/>
    </location>
</feature>
<feature type="transmembrane region" description="Helical" evidence="1">
    <location>
        <begin position="368"/>
        <end position="386"/>
    </location>
</feature>
<proteinExistence type="predicted"/>
<feature type="transmembrane region" description="Helical" evidence="1">
    <location>
        <begin position="341"/>
        <end position="362"/>
    </location>
</feature>
<feature type="transmembrane region" description="Helical" evidence="1">
    <location>
        <begin position="165"/>
        <end position="186"/>
    </location>
</feature>
<evidence type="ECO:0000313" key="4">
    <source>
        <dbReference type="Proteomes" id="UP000066529"/>
    </source>
</evidence>
<feature type="domain" description="Major facilitator superfamily (MFS) profile" evidence="2">
    <location>
        <begin position="12"/>
        <end position="391"/>
    </location>
</feature>
<organism evidence="3 4">
    <name type="scientific">Methanosarcina thermophila (strain ATCC 43570 / DSM 1825 / OCM 12 / VKM B-1830 / TM-1)</name>
    <dbReference type="NCBI Taxonomy" id="523844"/>
    <lineage>
        <taxon>Archaea</taxon>
        <taxon>Methanobacteriati</taxon>
        <taxon>Methanobacteriota</taxon>
        <taxon>Stenosarchaea group</taxon>
        <taxon>Methanomicrobia</taxon>
        <taxon>Methanosarcinales</taxon>
        <taxon>Methanosarcinaceae</taxon>
        <taxon>Methanosarcina</taxon>
    </lineage>
</organism>
<dbReference type="CDD" id="cd17489">
    <property type="entry name" value="MFS_YfcJ_like"/>
    <property type="match status" value="1"/>
</dbReference>
<dbReference type="Gene3D" id="1.20.1250.20">
    <property type="entry name" value="MFS general substrate transporter like domains"/>
    <property type="match status" value="1"/>
</dbReference>
<dbReference type="KEGG" id="mthr:MSTHT_1462"/>
<keyword evidence="1" id="KW-0812">Transmembrane</keyword>
<evidence type="ECO:0000256" key="1">
    <source>
        <dbReference type="SAM" id="Phobius"/>
    </source>
</evidence>
<dbReference type="AlphaFoldDB" id="A0A0E3NES1"/>
<feature type="transmembrane region" description="Helical" evidence="1">
    <location>
        <begin position="301"/>
        <end position="320"/>
    </location>
</feature>
<dbReference type="GO" id="GO:0022857">
    <property type="term" value="F:transmembrane transporter activity"/>
    <property type="evidence" value="ECO:0007669"/>
    <property type="project" value="InterPro"/>
</dbReference>
<reference evidence="3 4" key="1">
    <citation type="submission" date="2014-07" db="EMBL/GenBank/DDBJ databases">
        <title>Methanogenic archaea and the global carbon cycle.</title>
        <authorList>
            <person name="Henriksen J.R."/>
            <person name="Luke J."/>
            <person name="Reinhart S."/>
            <person name="Benedict M.N."/>
            <person name="Youngblut N.D."/>
            <person name="Metcalf M.E."/>
            <person name="Whitaker R.J."/>
            <person name="Metcalf W.W."/>
        </authorList>
    </citation>
    <scope>NUCLEOTIDE SEQUENCE [LARGE SCALE GENOMIC DNA]</scope>
    <source>
        <strain evidence="4">ATCC 43570 / DSM 1825 / OCM 12 / VKM B-1830 / TM-1</strain>
    </source>
</reference>
<feature type="transmembrane region" description="Helical" evidence="1">
    <location>
        <begin position="138"/>
        <end position="159"/>
    </location>
</feature>
<name>A0A0E3NES1_METTT</name>
<dbReference type="Pfam" id="PF07690">
    <property type="entry name" value="MFS_1"/>
    <property type="match status" value="1"/>
</dbReference>
<feature type="transmembrane region" description="Helical" evidence="1">
    <location>
        <begin position="49"/>
        <end position="67"/>
    </location>
</feature>
<dbReference type="PANTHER" id="PTHR23531:SF2">
    <property type="entry name" value="PERMEASE"/>
    <property type="match status" value="1"/>
</dbReference>
<dbReference type="PROSITE" id="PS50850">
    <property type="entry name" value="MFS"/>
    <property type="match status" value="1"/>
</dbReference>
<accession>A0A0E3NES1</accession>
<dbReference type="EMBL" id="CP009501">
    <property type="protein sequence ID" value="AKB13220.1"/>
    <property type="molecule type" value="Genomic_DNA"/>
</dbReference>
<protein>
    <submittedName>
        <fullName evidence="3">Transporter</fullName>
    </submittedName>
</protein>
<dbReference type="SUPFAM" id="SSF103473">
    <property type="entry name" value="MFS general substrate transporter"/>
    <property type="match status" value="1"/>
</dbReference>
<sequence>MNSKKTRLWTNDFVIVFVENFLAALTFYLLMIVMSGYAMSRFNSSPGEAGFSASIFIIGGLIARLLVGKWIGQIGHKKTLYAGIILSLIMTLLYFRVNNIFLLFAVRFLHGMGFGITTTAAATVVAHIIPVGRKGEGIAYFGLSQILATAIGPFLGMLISQHGSFATIFATCAVASAISLVILPFLSSLHEIKLTKEQLEKMKEFKFNNFFEPRVIPISVVCMLIFSCYSSVVSFLEVYSREIHLVDAASFFFIVYATVILFSRPIIGRLFDSKGENAIMYPAILIFTAGMMLFSQTHHGYTLLLAAALIGLGFGAIQSSTQAISVKITPQHRMGLANSTYFAFADIGMGIGPLMVGFIIPFTGYRGIYMLMAVFAVVCLLLYYLLHGKKAMHSRGVGYF</sequence>
<dbReference type="InterPro" id="IPR011701">
    <property type="entry name" value="MFS"/>
</dbReference>
<evidence type="ECO:0000313" key="3">
    <source>
        <dbReference type="EMBL" id="AKB13220.1"/>
    </source>
</evidence>
<keyword evidence="1" id="KW-1133">Transmembrane helix</keyword>
<dbReference type="InterPro" id="IPR052714">
    <property type="entry name" value="MFS_Exporter"/>
</dbReference>
<dbReference type="OrthoDB" id="77371at2157"/>
<feature type="transmembrane region" description="Helical" evidence="1">
    <location>
        <begin position="279"/>
        <end position="295"/>
    </location>
</feature>
<dbReference type="GeneID" id="41603185"/>